<evidence type="ECO:0000256" key="6">
    <source>
        <dbReference type="ARBA" id="ARBA00023040"/>
    </source>
</evidence>
<evidence type="ECO:0000256" key="5">
    <source>
        <dbReference type="ARBA" id="ARBA00022989"/>
    </source>
</evidence>
<dbReference type="EMBL" id="VYZF01005691">
    <property type="protein sequence ID" value="NWT48848.1"/>
    <property type="molecule type" value="Genomic_DNA"/>
</dbReference>
<dbReference type="GO" id="GO:0005886">
    <property type="term" value="C:plasma membrane"/>
    <property type="evidence" value="ECO:0007669"/>
    <property type="project" value="UniProtKB-SubCell"/>
</dbReference>
<dbReference type="Pfam" id="PF13853">
    <property type="entry name" value="7tm_4"/>
    <property type="match status" value="1"/>
</dbReference>
<keyword evidence="9" id="KW-0807">Transducer</keyword>
<evidence type="ECO:0000256" key="1">
    <source>
        <dbReference type="ARBA" id="ARBA00004651"/>
    </source>
</evidence>
<feature type="domain" description="G-protein coupled receptors family 1 profile" evidence="11">
    <location>
        <begin position="37"/>
        <end position="81"/>
    </location>
</feature>
<dbReference type="InterPro" id="IPR017452">
    <property type="entry name" value="GPCR_Rhodpsn_7TM"/>
</dbReference>
<feature type="non-terminal residue" evidence="12">
    <location>
        <position position="1"/>
    </location>
</feature>
<evidence type="ECO:0000256" key="4">
    <source>
        <dbReference type="ARBA" id="ARBA00022725"/>
    </source>
</evidence>
<dbReference type="PANTHER" id="PTHR26452">
    <property type="entry name" value="OLFACTORY RECEPTOR"/>
    <property type="match status" value="1"/>
</dbReference>
<evidence type="ECO:0000313" key="13">
    <source>
        <dbReference type="Proteomes" id="UP000524558"/>
    </source>
</evidence>
<reference evidence="12 13" key="1">
    <citation type="submission" date="2019-09" db="EMBL/GenBank/DDBJ databases">
        <title>Bird 10,000 Genomes (B10K) Project - Family phase.</title>
        <authorList>
            <person name="Zhang G."/>
        </authorList>
    </citation>
    <scope>NUCLEOTIDE SEQUENCE [LARGE SCALE GENOMIC DNA]</scope>
    <source>
        <strain evidence="12">B10K-DU-021-33</strain>
        <tissue evidence="12">Mixed tissue sample</tissue>
    </source>
</reference>
<evidence type="ECO:0000313" key="12">
    <source>
        <dbReference type="EMBL" id="NWT48848.1"/>
    </source>
</evidence>
<dbReference type="SUPFAM" id="SSF81321">
    <property type="entry name" value="Family A G protein-coupled receptor-like"/>
    <property type="match status" value="1"/>
</dbReference>
<dbReference type="InterPro" id="IPR050516">
    <property type="entry name" value="Olfactory_GPCR"/>
</dbReference>
<feature type="transmembrane region" description="Helical" evidence="10">
    <location>
        <begin position="53"/>
        <end position="74"/>
    </location>
</feature>
<feature type="transmembrane region" description="Helical" evidence="10">
    <location>
        <begin position="20"/>
        <end position="41"/>
    </location>
</feature>
<organism evidence="12 13">
    <name type="scientific">Chroicocephalus maculipennis</name>
    <name type="common">Brown-hooded gull</name>
    <name type="synonym">Larus maculipennis</name>
    <dbReference type="NCBI Taxonomy" id="287016"/>
    <lineage>
        <taxon>Eukaryota</taxon>
        <taxon>Metazoa</taxon>
        <taxon>Chordata</taxon>
        <taxon>Craniata</taxon>
        <taxon>Vertebrata</taxon>
        <taxon>Euteleostomi</taxon>
        <taxon>Archelosauria</taxon>
        <taxon>Archosauria</taxon>
        <taxon>Dinosauria</taxon>
        <taxon>Saurischia</taxon>
        <taxon>Theropoda</taxon>
        <taxon>Coelurosauria</taxon>
        <taxon>Aves</taxon>
        <taxon>Neognathae</taxon>
        <taxon>Neoaves</taxon>
        <taxon>Charadriiformes</taxon>
        <taxon>Laridae</taxon>
        <taxon>Chroicocephalus</taxon>
    </lineage>
</organism>
<accession>A0A7K5P046</accession>
<keyword evidence="6" id="KW-0297">G-protein coupled receptor</keyword>
<evidence type="ECO:0000256" key="10">
    <source>
        <dbReference type="SAM" id="Phobius"/>
    </source>
</evidence>
<dbReference type="InterPro" id="IPR000725">
    <property type="entry name" value="Olfact_rcpt"/>
</dbReference>
<protein>
    <submittedName>
        <fullName evidence="12">O10X1 protein</fullName>
    </submittedName>
</protein>
<keyword evidence="5 10" id="KW-1133">Transmembrane helix</keyword>
<gene>
    <name evidence="12" type="primary">Or10x1</name>
    <name evidence="12" type="ORF">CHRMAC_R15605</name>
</gene>
<keyword evidence="3 10" id="KW-0812">Transmembrane</keyword>
<evidence type="ECO:0000259" key="11">
    <source>
        <dbReference type="PROSITE" id="PS50262"/>
    </source>
</evidence>
<keyword evidence="8" id="KW-0675">Receptor</keyword>
<sequence length="81" mass="9488">NESKVMEFILIGFSEFPELQIPLFVFFFLTYLATLTGNILLMTIIRLHRHLHVPMYFFLSILSFSETCYTLAVIPKMLVNL</sequence>
<proteinExistence type="predicted"/>
<evidence type="ECO:0000256" key="9">
    <source>
        <dbReference type="ARBA" id="ARBA00023224"/>
    </source>
</evidence>
<comment type="caution">
    <text evidence="12">The sequence shown here is derived from an EMBL/GenBank/DDBJ whole genome shotgun (WGS) entry which is preliminary data.</text>
</comment>
<evidence type="ECO:0000256" key="3">
    <source>
        <dbReference type="ARBA" id="ARBA00022692"/>
    </source>
</evidence>
<evidence type="ECO:0000256" key="2">
    <source>
        <dbReference type="ARBA" id="ARBA00022475"/>
    </source>
</evidence>
<keyword evidence="2" id="KW-1003">Cell membrane</keyword>
<dbReference type="AlphaFoldDB" id="A0A7K5P046"/>
<comment type="subcellular location">
    <subcellularLocation>
        <location evidence="1">Cell membrane</location>
        <topology evidence="1">Multi-pass membrane protein</topology>
    </subcellularLocation>
</comment>
<evidence type="ECO:0000256" key="8">
    <source>
        <dbReference type="ARBA" id="ARBA00023170"/>
    </source>
</evidence>
<dbReference type="PROSITE" id="PS50262">
    <property type="entry name" value="G_PROTEIN_RECEP_F1_2"/>
    <property type="match status" value="1"/>
</dbReference>
<dbReference type="GO" id="GO:0004930">
    <property type="term" value="F:G protein-coupled receptor activity"/>
    <property type="evidence" value="ECO:0007669"/>
    <property type="project" value="UniProtKB-KW"/>
</dbReference>
<keyword evidence="4" id="KW-0552">Olfaction</keyword>
<dbReference type="Proteomes" id="UP000524558">
    <property type="component" value="Unassembled WGS sequence"/>
</dbReference>
<keyword evidence="4" id="KW-0716">Sensory transduction</keyword>
<name>A0A7K5P046_CHRMC</name>
<feature type="non-terminal residue" evidence="12">
    <location>
        <position position="81"/>
    </location>
</feature>
<keyword evidence="13" id="KW-1185">Reference proteome</keyword>
<dbReference type="GO" id="GO:0004984">
    <property type="term" value="F:olfactory receptor activity"/>
    <property type="evidence" value="ECO:0007669"/>
    <property type="project" value="InterPro"/>
</dbReference>
<keyword evidence="7 10" id="KW-0472">Membrane</keyword>
<evidence type="ECO:0000256" key="7">
    <source>
        <dbReference type="ARBA" id="ARBA00023136"/>
    </source>
</evidence>
<dbReference type="Gene3D" id="1.20.1070.10">
    <property type="entry name" value="Rhodopsin 7-helix transmembrane proteins"/>
    <property type="match status" value="1"/>
</dbReference>